<dbReference type="KEGG" id="sfol:H3H32_04955"/>
<accession>A0A7G5H7X8</accession>
<keyword evidence="1" id="KW-0472">Membrane</keyword>
<proteinExistence type="predicted"/>
<dbReference type="RefSeq" id="WP_182464609.1">
    <property type="nucleotide sequence ID" value="NZ_CP059732.1"/>
</dbReference>
<name>A0A7G5H7X8_9BACT</name>
<evidence type="ECO:0000313" key="3">
    <source>
        <dbReference type="Proteomes" id="UP000515369"/>
    </source>
</evidence>
<dbReference type="EMBL" id="CP059732">
    <property type="protein sequence ID" value="QMW07220.1"/>
    <property type="molecule type" value="Genomic_DNA"/>
</dbReference>
<organism evidence="2 3">
    <name type="scientific">Spirosoma foliorum</name>
    <dbReference type="NCBI Taxonomy" id="2710596"/>
    <lineage>
        <taxon>Bacteria</taxon>
        <taxon>Pseudomonadati</taxon>
        <taxon>Bacteroidota</taxon>
        <taxon>Cytophagia</taxon>
        <taxon>Cytophagales</taxon>
        <taxon>Cytophagaceae</taxon>
        <taxon>Spirosoma</taxon>
    </lineage>
</organism>
<protein>
    <submittedName>
        <fullName evidence="2">Uncharacterized protein</fullName>
    </submittedName>
</protein>
<dbReference type="AlphaFoldDB" id="A0A7G5H7X8"/>
<keyword evidence="1" id="KW-1133">Transmembrane helix</keyword>
<reference evidence="2 3" key="1">
    <citation type="submission" date="2020-07" db="EMBL/GenBank/DDBJ databases">
        <title>Spirosoma foliorum sp. nov., isolated from the leaves on the Nejang mountain Korea, Republic of.</title>
        <authorList>
            <person name="Ho H."/>
            <person name="Lee Y.-J."/>
            <person name="Nurcahyanto D.-A."/>
            <person name="Kim S.-G."/>
        </authorList>
    </citation>
    <scope>NUCLEOTIDE SEQUENCE [LARGE SCALE GENOMIC DNA]</scope>
    <source>
        <strain evidence="2 3">PL0136</strain>
    </source>
</reference>
<evidence type="ECO:0000256" key="1">
    <source>
        <dbReference type="SAM" id="Phobius"/>
    </source>
</evidence>
<sequence>MQALQSTTILTKNRGAHPRNQKEQILLKQLMAAEDVKILAKKIGVSLLVYAIPLAILSGGLLLIKSLLFN</sequence>
<feature type="transmembrane region" description="Helical" evidence="1">
    <location>
        <begin position="47"/>
        <end position="68"/>
    </location>
</feature>
<gene>
    <name evidence="2" type="ORF">H3H32_04955</name>
</gene>
<keyword evidence="3" id="KW-1185">Reference proteome</keyword>
<evidence type="ECO:0000313" key="2">
    <source>
        <dbReference type="EMBL" id="QMW07220.1"/>
    </source>
</evidence>
<keyword evidence="1" id="KW-0812">Transmembrane</keyword>
<dbReference type="Proteomes" id="UP000515369">
    <property type="component" value="Chromosome"/>
</dbReference>